<dbReference type="Gene3D" id="3.20.20.70">
    <property type="entry name" value="Aldolase class I"/>
    <property type="match status" value="1"/>
</dbReference>
<keyword evidence="4 5" id="KW-0411">Iron-sulfur</keyword>
<gene>
    <name evidence="7" type="ORF">ENQ20_04820</name>
</gene>
<evidence type="ECO:0000313" key="7">
    <source>
        <dbReference type="EMBL" id="HDX30799.1"/>
    </source>
</evidence>
<evidence type="ECO:0000256" key="1">
    <source>
        <dbReference type="ARBA" id="ARBA00022691"/>
    </source>
</evidence>
<evidence type="ECO:0000256" key="3">
    <source>
        <dbReference type="ARBA" id="ARBA00023004"/>
    </source>
</evidence>
<keyword evidence="1 5" id="KW-0949">S-adenosyl-L-methionine</keyword>
<keyword evidence="3 5" id="KW-0408">Iron</keyword>
<organism evidence="7">
    <name type="scientific">Caldilinea aerophila</name>
    <dbReference type="NCBI Taxonomy" id="133453"/>
    <lineage>
        <taxon>Bacteria</taxon>
        <taxon>Bacillati</taxon>
        <taxon>Chloroflexota</taxon>
        <taxon>Caldilineae</taxon>
        <taxon>Caldilineales</taxon>
        <taxon>Caldilineaceae</taxon>
        <taxon>Caldilinea</taxon>
    </lineage>
</organism>
<dbReference type="SUPFAM" id="SSF102114">
    <property type="entry name" value="Radical SAM enzymes"/>
    <property type="match status" value="1"/>
</dbReference>
<sequence length="272" mass="29482">MNVSARAATHLTDCHLCPFRCGVLRSAGGGVCRVGATSYVASEMLHWGEEEPLRPAHAIFFSGCTARCSFCIAARFAFRPTYGVPVSAEMLAQRILQRQAQGARSVCFIGGDPAPHIPLIVEVLSLLGERCTIPAVFNSNFYLTDEALDLLDGWIDIYLPDLKFGPASGPQSCGEALGGMPDYWRVVTHCIDRTLARGARVIVRHLLMPGHFDCCTAPALAWLAERPGLEVSLLTQYLPPSHLQGALANSLGLREIEQARAVASRLGLRLVK</sequence>
<dbReference type="InterPro" id="IPR013785">
    <property type="entry name" value="Aldolase_TIM"/>
</dbReference>
<comment type="caution">
    <text evidence="7">The sequence shown here is derived from an EMBL/GenBank/DDBJ whole genome shotgun (WGS) entry which is preliminary data.</text>
</comment>
<evidence type="ECO:0000256" key="4">
    <source>
        <dbReference type="ARBA" id="ARBA00023014"/>
    </source>
</evidence>
<dbReference type="GO" id="GO:0046872">
    <property type="term" value="F:metal ion binding"/>
    <property type="evidence" value="ECO:0007669"/>
    <property type="project" value="UniProtKB-KW"/>
</dbReference>
<evidence type="ECO:0000256" key="5">
    <source>
        <dbReference type="PIRSR" id="PIRSR004869-50"/>
    </source>
</evidence>
<dbReference type="PANTHER" id="PTHR43075:SF1">
    <property type="entry name" value="FORMATE LYASE ACTIVATING ENZYME, PUTATIVE (AFU_ORTHOLOGUE AFUA_2G15630)-RELATED"/>
    <property type="match status" value="1"/>
</dbReference>
<dbReference type="GO" id="GO:0051536">
    <property type="term" value="F:iron-sulfur cluster binding"/>
    <property type="evidence" value="ECO:0007669"/>
    <property type="project" value="UniProtKB-KW"/>
</dbReference>
<feature type="binding site" evidence="5">
    <location>
        <position position="64"/>
    </location>
    <ligand>
        <name>[4Fe-4S] cluster</name>
        <dbReference type="ChEBI" id="CHEBI:49883"/>
        <note>4Fe-4S-S-AdoMet</note>
    </ligand>
</feature>
<dbReference type="CDD" id="cd01335">
    <property type="entry name" value="Radical_SAM"/>
    <property type="match status" value="1"/>
</dbReference>
<feature type="domain" description="Radical SAM core" evidence="6">
    <location>
        <begin position="59"/>
        <end position="215"/>
    </location>
</feature>
<dbReference type="EMBL" id="DSMG01000053">
    <property type="protein sequence ID" value="HDX30799.1"/>
    <property type="molecule type" value="Genomic_DNA"/>
</dbReference>
<dbReference type="PANTHER" id="PTHR43075">
    <property type="entry name" value="FORMATE LYASE ACTIVATING ENZYME, PUTATIVE (AFU_ORTHOLOGUE AFUA_2G15630)-RELATED"/>
    <property type="match status" value="1"/>
</dbReference>
<proteinExistence type="predicted"/>
<dbReference type="Pfam" id="PF04055">
    <property type="entry name" value="Radical_SAM"/>
    <property type="match status" value="1"/>
</dbReference>
<evidence type="ECO:0000256" key="2">
    <source>
        <dbReference type="ARBA" id="ARBA00022723"/>
    </source>
</evidence>
<dbReference type="PIRSF" id="PIRSF004869">
    <property type="entry name" value="PflX_prd"/>
    <property type="match status" value="1"/>
</dbReference>
<evidence type="ECO:0000259" key="6">
    <source>
        <dbReference type="Pfam" id="PF04055"/>
    </source>
</evidence>
<dbReference type="InterPro" id="IPR058240">
    <property type="entry name" value="rSAM_sf"/>
</dbReference>
<dbReference type="InterPro" id="IPR007197">
    <property type="entry name" value="rSAM"/>
</dbReference>
<dbReference type="GO" id="GO:0003824">
    <property type="term" value="F:catalytic activity"/>
    <property type="evidence" value="ECO:0007669"/>
    <property type="project" value="InterPro"/>
</dbReference>
<reference evidence="7" key="1">
    <citation type="journal article" date="2020" name="mSystems">
        <title>Genome- and Community-Level Interaction Insights into Carbon Utilization and Element Cycling Functions of Hydrothermarchaeota in Hydrothermal Sediment.</title>
        <authorList>
            <person name="Zhou Z."/>
            <person name="Liu Y."/>
            <person name="Xu W."/>
            <person name="Pan J."/>
            <person name="Luo Z.H."/>
            <person name="Li M."/>
        </authorList>
    </citation>
    <scope>NUCLEOTIDE SEQUENCE [LARGE SCALE GENOMIC DNA]</scope>
    <source>
        <strain evidence="7">SpSt-289</strain>
    </source>
</reference>
<name>A0A7C1FEP3_9CHLR</name>
<protein>
    <submittedName>
        <fullName evidence="7">Radical SAM protein</fullName>
    </submittedName>
</protein>
<dbReference type="InterPro" id="IPR040085">
    <property type="entry name" value="MJ0674-like"/>
</dbReference>
<feature type="binding site" evidence="5">
    <location>
        <position position="68"/>
    </location>
    <ligand>
        <name>[4Fe-4S] cluster</name>
        <dbReference type="ChEBI" id="CHEBI:49883"/>
        <note>4Fe-4S-S-AdoMet</note>
    </ligand>
</feature>
<dbReference type="InterPro" id="IPR016431">
    <property type="entry name" value="Pyrv-formate_lyase-activ_prd"/>
</dbReference>
<feature type="binding site" evidence="5">
    <location>
        <position position="71"/>
    </location>
    <ligand>
        <name>[4Fe-4S] cluster</name>
        <dbReference type="ChEBI" id="CHEBI:49883"/>
        <note>4Fe-4S-S-AdoMet</note>
    </ligand>
</feature>
<keyword evidence="2 5" id="KW-0479">Metal-binding</keyword>
<accession>A0A7C1FEP3</accession>
<dbReference type="AlphaFoldDB" id="A0A7C1FEP3"/>
<comment type="cofactor">
    <cofactor evidence="5">
        <name>[4Fe-4S] cluster</name>
        <dbReference type="ChEBI" id="CHEBI:49883"/>
    </cofactor>
    <text evidence="5">Binds 1 [4Fe-4S] cluster. The cluster is coordinated with 3 cysteines and an exchangeable S-adenosyl-L-methionine.</text>
</comment>
<dbReference type="SFLD" id="SFLDS00029">
    <property type="entry name" value="Radical_SAM"/>
    <property type="match status" value="1"/>
</dbReference>